<evidence type="ECO:0000313" key="2">
    <source>
        <dbReference type="Proteomes" id="UP001652660"/>
    </source>
</evidence>
<name>A0A6P6W2V7_COFAR</name>
<dbReference type="GO" id="GO:0005085">
    <property type="term" value="F:guanyl-nucleotide exchange factor activity"/>
    <property type="evidence" value="ECO:0007669"/>
    <property type="project" value="TreeGrafter"/>
</dbReference>
<dbReference type="PANTHER" id="PTHR11595">
    <property type="entry name" value="EF-HAND AND COILED-COIL DOMAIN-CONTAINING FAMILY MEMBER"/>
    <property type="match status" value="1"/>
</dbReference>
<dbReference type="OrthoDB" id="331763at2759"/>
<proteinExistence type="predicted"/>
<gene>
    <name evidence="3" type="primary">LOC113729131</name>
</gene>
<dbReference type="PROSITE" id="PS00824">
    <property type="entry name" value="EF1BD_1"/>
    <property type="match status" value="1"/>
</dbReference>
<dbReference type="PANTHER" id="PTHR11595:SF84">
    <property type="entry name" value="ELONGATION FACTOR 1-BETA 1"/>
    <property type="match status" value="1"/>
</dbReference>
<dbReference type="AlphaFoldDB" id="A0A6P6W2V7"/>
<sequence>MRPIRATCLSIPNYPSFQTYELKNLSSRAISRAVSLPIPQASVLEQPSADLYPNASQWYHSVSSKLAPSFPGKAVGVRIGQGVAAEAALAVVAKEAPAAEDDDDLDLFGDETEEEKKAVEQREAAKASTKKKKSGKSSVLMDSKPWDDETDMKKLGCICCLEEKGKKDLVLGEVRE</sequence>
<dbReference type="GO" id="GO:0005853">
    <property type="term" value="C:eukaryotic translation elongation factor 1 complex"/>
    <property type="evidence" value="ECO:0007669"/>
    <property type="project" value="InterPro"/>
</dbReference>
<evidence type="ECO:0000256" key="1">
    <source>
        <dbReference type="SAM" id="MobiDB-lite"/>
    </source>
</evidence>
<dbReference type="GO" id="GO:0005829">
    <property type="term" value="C:cytosol"/>
    <property type="evidence" value="ECO:0007669"/>
    <property type="project" value="TreeGrafter"/>
</dbReference>
<evidence type="ECO:0000313" key="3">
    <source>
        <dbReference type="RefSeq" id="XP_027109260.1"/>
    </source>
</evidence>
<organism evidence="2 3">
    <name type="scientific">Coffea arabica</name>
    <name type="common">Arabian coffee</name>
    <dbReference type="NCBI Taxonomy" id="13443"/>
    <lineage>
        <taxon>Eukaryota</taxon>
        <taxon>Viridiplantae</taxon>
        <taxon>Streptophyta</taxon>
        <taxon>Embryophyta</taxon>
        <taxon>Tracheophyta</taxon>
        <taxon>Spermatophyta</taxon>
        <taxon>Magnoliopsida</taxon>
        <taxon>eudicotyledons</taxon>
        <taxon>Gunneridae</taxon>
        <taxon>Pentapetalae</taxon>
        <taxon>asterids</taxon>
        <taxon>lamiids</taxon>
        <taxon>Gentianales</taxon>
        <taxon>Rubiaceae</taxon>
        <taxon>Ixoroideae</taxon>
        <taxon>Gardenieae complex</taxon>
        <taxon>Bertiereae - Coffeeae clade</taxon>
        <taxon>Coffeeae</taxon>
        <taxon>Coffea</taxon>
    </lineage>
</organism>
<dbReference type="InterPro" id="IPR049720">
    <property type="entry name" value="EF1B_bsu/dsu"/>
</dbReference>
<dbReference type="InterPro" id="IPR014717">
    <property type="entry name" value="Transl_elong_EF1B/ribsomal_bS6"/>
</dbReference>
<dbReference type="Gene3D" id="3.30.70.60">
    <property type="match status" value="1"/>
</dbReference>
<dbReference type="GeneID" id="113729131"/>
<accession>A0A6P6W2V7</accession>
<reference evidence="2" key="1">
    <citation type="journal article" date="2025" name="Foods">
        <title>Unveiling the Microbial Signatures of Arabica Coffee Cherries: Insights into Ripeness Specific Diversity, Functional Traits, and Implications for Quality and Safety.</title>
        <authorList>
            <consortium name="RefSeq"/>
            <person name="Tenea G.N."/>
            <person name="Cifuentes V."/>
            <person name="Reyes P."/>
            <person name="Cevallos-Vallejos M."/>
        </authorList>
    </citation>
    <scope>NUCLEOTIDE SEQUENCE [LARGE SCALE GENOMIC DNA]</scope>
</reference>
<dbReference type="GO" id="GO:0003746">
    <property type="term" value="F:translation elongation factor activity"/>
    <property type="evidence" value="ECO:0007669"/>
    <property type="project" value="InterPro"/>
</dbReference>
<protein>
    <submittedName>
        <fullName evidence="3">Elongation factor 1-beta 2-like</fullName>
    </submittedName>
</protein>
<dbReference type="InterPro" id="IPR001326">
    <property type="entry name" value="Transl_elong_EF1B_B/D_CS"/>
</dbReference>
<keyword evidence="2" id="KW-1185">Reference proteome</keyword>
<dbReference type="RefSeq" id="XP_027109260.1">
    <property type="nucleotide sequence ID" value="XM_027253459.2"/>
</dbReference>
<feature type="compositionally biased region" description="Basic and acidic residues" evidence="1">
    <location>
        <begin position="114"/>
        <end position="125"/>
    </location>
</feature>
<dbReference type="Proteomes" id="UP001652660">
    <property type="component" value="Chromosome 2e"/>
</dbReference>
<reference evidence="3" key="2">
    <citation type="submission" date="2025-08" db="UniProtKB">
        <authorList>
            <consortium name="RefSeq"/>
        </authorList>
    </citation>
    <scope>IDENTIFICATION</scope>
    <source>
        <tissue evidence="3">Leaves</tissue>
    </source>
</reference>
<feature type="region of interest" description="Disordered" evidence="1">
    <location>
        <begin position="97"/>
        <end position="150"/>
    </location>
</feature>
<feature type="compositionally biased region" description="Acidic residues" evidence="1">
    <location>
        <begin position="98"/>
        <end position="113"/>
    </location>
</feature>